<dbReference type="SUPFAM" id="SSF103473">
    <property type="entry name" value="MFS general substrate transporter"/>
    <property type="match status" value="1"/>
</dbReference>
<evidence type="ECO:0000256" key="3">
    <source>
        <dbReference type="ARBA" id="ARBA00022989"/>
    </source>
</evidence>
<reference evidence="6 7" key="1">
    <citation type="submission" date="2014-06" db="EMBL/GenBank/DDBJ databases">
        <authorList>
            <person name="Swart Estienne"/>
        </authorList>
    </citation>
    <scope>NUCLEOTIDE SEQUENCE [LARGE SCALE GENOMIC DNA]</scope>
    <source>
        <strain evidence="6 7">130c</strain>
    </source>
</reference>
<dbReference type="Pfam" id="PF00083">
    <property type="entry name" value="Sugar_tr"/>
    <property type="match status" value="1"/>
</dbReference>
<dbReference type="Gene3D" id="1.20.1250.20">
    <property type="entry name" value="MFS general substrate transporter like domains"/>
    <property type="match status" value="1"/>
</dbReference>
<evidence type="ECO:0000313" key="6">
    <source>
        <dbReference type="EMBL" id="CDW91268.1"/>
    </source>
</evidence>
<keyword evidence="4 5" id="KW-0472">Membrane</keyword>
<feature type="transmembrane region" description="Helical" evidence="5">
    <location>
        <begin position="85"/>
        <end position="108"/>
    </location>
</feature>
<sequence length="600" mass="67912">MTSDDNRLGLNNSQHNSTIARKIRFAITDFGDENNENSLLSAPVPFLNDSQSVPRNDYGLGITDYSFSKAITLDQALKQAGGFGLFQFLSFMVFCFAFWTGGVVVYIIHFMQAPPTYQCTNAIQTENQSWFPCQPSQFCQNFDLHCIEKYQMGLMGTCMFIGYTISSLILPRKADVYGISIILFVPYQIGIYVGLFCVGTASTIRTSVGYVYGLEFIESTKQNIAGTLLKTFDVTTPIFFAILFMSVSNNWRYYYYCGLALSLTAWLGSFLLPESPSLLISQQRFQEAREVITKIARVNGVKNFRFTQLFQQEVDLLMSSKQDVSLLKQKKPQSRSIMIYLQDKLLKRNLTILCGCWLASTFSYYMILFYMKYLPGNIYSNTIFCSTADAAGYFFTGVLFQYVGGRISLMVSLGLAAISSFCIVQLSDYTYLTPFFLFGSRLGVAAACNVLTIVNIVIFPADFRSTSFGICNIFARMAAILAPLVAELEYPYPYAILICVTTVYCVVSFFLKEKQNNEEKEFQQRLLEKSKKTVTFKGIDFSKKQSEDKWSVRLMRSFSMPAFYGEAGTGSMIQNIDRVEEEESNADQDVEYYINTSLKI</sequence>
<feature type="transmembrane region" description="Helical" evidence="5">
    <location>
        <begin position="350"/>
        <end position="372"/>
    </location>
</feature>
<feature type="transmembrane region" description="Helical" evidence="5">
    <location>
        <begin position="407"/>
        <end position="426"/>
    </location>
</feature>
<dbReference type="GO" id="GO:0016020">
    <property type="term" value="C:membrane"/>
    <property type="evidence" value="ECO:0007669"/>
    <property type="project" value="UniProtKB-SubCell"/>
</dbReference>
<keyword evidence="3 5" id="KW-1133">Transmembrane helix</keyword>
<dbReference type="EMBL" id="CCKQ01019249">
    <property type="protein sequence ID" value="CDW91268.1"/>
    <property type="molecule type" value="Genomic_DNA"/>
</dbReference>
<protein>
    <submittedName>
        <fullName evidence="6">Organic cation</fullName>
    </submittedName>
</protein>
<organism evidence="6 7">
    <name type="scientific">Stylonychia lemnae</name>
    <name type="common">Ciliate</name>
    <dbReference type="NCBI Taxonomy" id="5949"/>
    <lineage>
        <taxon>Eukaryota</taxon>
        <taxon>Sar</taxon>
        <taxon>Alveolata</taxon>
        <taxon>Ciliophora</taxon>
        <taxon>Intramacronucleata</taxon>
        <taxon>Spirotrichea</taxon>
        <taxon>Stichotrichia</taxon>
        <taxon>Sporadotrichida</taxon>
        <taxon>Oxytrichidae</taxon>
        <taxon>Stylonychinae</taxon>
        <taxon>Stylonychia</taxon>
    </lineage>
</organism>
<feature type="transmembrane region" description="Helical" evidence="5">
    <location>
        <begin position="176"/>
        <end position="198"/>
    </location>
</feature>
<keyword evidence="7" id="KW-1185">Reference proteome</keyword>
<evidence type="ECO:0000256" key="2">
    <source>
        <dbReference type="ARBA" id="ARBA00022692"/>
    </source>
</evidence>
<keyword evidence="2 5" id="KW-0812">Transmembrane</keyword>
<evidence type="ECO:0000256" key="5">
    <source>
        <dbReference type="SAM" id="Phobius"/>
    </source>
</evidence>
<feature type="transmembrane region" description="Helical" evidence="5">
    <location>
        <begin position="492"/>
        <end position="511"/>
    </location>
</feature>
<gene>
    <name evidence="6" type="primary">Contig14424.g15374</name>
    <name evidence="6" type="ORF">STYLEM_20421</name>
</gene>
<dbReference type="InterPro" id="IPR036259">
    <property type="entry name" value="MFS_trans_sf"/>
</dbReference>
<dbReference type="Proteomes" id="UP000039865">
    <property type="component" value="Unassembled WGS sequence"/>
</dbReference>
<proteinExistence type="predicted"/>
<feature type="transmembrane region" description="Helical" evidence="5">
    <location>
        <begin position="228"/>
        <end position="247"/>
    </location>
</feature>
<dbReference type="InParanoid" id="A0A078BCD6"/>
<dbReference type="AlphaFoldDB" id="A0A078BCD6"/>
<dbReference type="InterPro" id="IPR005828">
    <property type="entry name" value="MFS_sugar_transport-like"/>
</dbReference>
<dbReference type="PANTHER" id="PTHR24064">
    <property type="entry name" value="SOLUTE CARRIER FAMILY 22 MEMBER"/>
    <property type="match status" value="1"/>
</dbReference>
<evidence type="ECO:0000313" key="7">
    <source>
        <dbReference type="Proteomes" id="UP000039865"/>
    </source>
</evidence>
<comment type="subcellular location">
    <subcellularLocation>
        <location evidence="1">Membrane</location>
        <topology evidence="1">Multi-pass membrane protein</topology>
    </subcellularLocation>
</comment>
<dbReference type="GO" id="GO:0022857">
    <property type="term" value="F:transmembrane transporter activity"/>
    <property type="evidence" value="ECO:0007669"/>
    <property type="project" value="InterPro"/>
</dbReference>
<dbReference type="OrthoDB" id="2261376at2759"/>
<evidence type="ECO:0000256" key="1">
    <source>
        <dbReference type="ARBA" id="ARBA00004141"/>
    </source>
</evidence>
<accession>A0A078BCD6</accession>
<name>A0A078BCD6_STYLE</name>
<feature type="transmembrane region" description="Helical" evidence="5">
    <location>
        <begin position="438"/>
        <end position="459"/>
    </location>
</feature>
<evidence type="ECO:0000256" key="4">
    <source>
        <dbReference type="ARBA" id="ARBA00023136"/>
    </source>
</evidence>
<feature type="transmembrane region" description="Helical" evidence="5">
    <location>
        <begin position="152"/>
        <end position="170"/>
    </location>
</feature>